<keyword evidence="3" id="KW-0804">Transcription</keyword>
<keyword evidence="1" id="KW-0805">Transcription regulation</keyword>
<accession>A0A1W2FNS5</accession>
<dbReference type="RefSeq" id="WP_084432589.1">
    <property type="nucleotide sequence ID" value="NZ_FWXV01000009.1"/>
</dbReference>
<proteinExistence type="predicted"/>
<gene>
    <name evidence="5" type="ORF">SAMN05661093_08140</name>
</gene>
<dbReference type="GO" id="GO:0043565">
    <property type="term" value="F:sequence-specific DNA binding"/>
    <property type="evidence" value="ECO:0007669"/>
    <property type="project" value="InterPro"/>
</dbReference>
<dbReference type="Gene3D" id="1.10.10.60">
    <property type="entry name" value="Homeodomain-like"/>
    <property type="match status" value="1"/>
</dbReference>
<dbReference type="PANTHER" id="PTHR46796">
    <property type="entry name" value="HTH-TYPE TRANSCRIPTIONAL ACTIVATOR RHAS-RELATED"/>
    <property type="match status" value="1"/>
</dbReference>
<dbReference type="Pfam" id="PF12833">
    <property type="entry name" value="HTH_18"/>
    <property type="match status" value="1"/>
</dbReference>
<keyword evidence="6" id="KW-1185">Reference proteome</keyword>
<sequence length="232" mass="25587">MKPWDIHAACEFSGRRTTLTRLPSTSTSLVFALLPNGESQLVVMGPRTRASYFPHKDIPLTVNAQFHAGWAGMLTGVPVNELTDRVIPLSDLWGADGTRLHDELTSDPRNATDRMEKALAARMSDNPAGLLVREATRWLDRERLPETARRLNISERHLRTLFTGAVGVSPKRYVQVNRVRSVLSRAGARKGAQLAAESGYYDQSHMTAEFRATMGVPLSTYLKGDVPATSAC</sequence>
<dbReference type="SMART" id="SM00342">
    <property type="entry name" value="HTH_ARAC"/>
    <property type="match status" value="1"/>
</dbReference>
<dbReference type="InterPro" id="IPR018060">
    <property type="entry name" value="HTH_AraC"/>
</dbReference>
<dbReference type="Proteomes" id="UP000192674">
    <property type="component" value="Unassembled WGS sequence"/>
</dbReference>
<reference evidence="5 6" key="1">
    <citation type="submission" date="2017-04" db="EMBL/GenBank/DDBJ databases">
        <authorList>
            <person name="Afonso C.L."/>
            <person name="Miller P.J."/>
            <person name="Scott M.A."/>
            <person name="Spackman E."/>
            <person name="Goraichik I."/>
            <person name="Dimitrov K.M."/>
            <person name="Suarez D.L."/>
            <person name="Swayne D.E."/>
        </authorList>
    </citation>
    <scope>NUCLEOTIDE SEQUENCE [LARGE SCALE GENOMIC DNA]</scope>
    <source>
        <strain evidence="5 6">DSM 43828</strain>
    </source>
</reference>
<evidence type="ECO:0000313" key="6">
    <source>
        <dbReference type="Proteomes" id="UP000192674"/>
    </source>
</evidence>
<name>A0A1W2FNS5_KIBAR</name>
<evidence type="ECO:0000256" key="1">
    <source>
        <dbReference type="ARBA" id="ARBA00023015"/>
    </source>
</evidence>
<dbReference type="OrthoDB" id="2559672at2"/>
<evidence type="ECO:0000256" key="3">
    <source>
        <dbReference type="ARBA" id="ARBA00023163"/>
    </source>
</evidence>
<evidence type="ECO:0000259" key="4">
    <source>
        <dbReference type="PROSITE" id="PS01124"/>
    </source>
</evidence>
<dbReference type="AlphaFoldDB" id="A0A1W2FNS5"/>
<feature type="domain" description="HTH araC/xylS-type" evidence="4">
    <location>
        <begin position="143"/>
        <end position="224"/>
    </location>
</feature>
<evidence type="ECO:0000256" key="2">
    <source>
        <dbReference type="ARBA" id="ARBA00023125"/>
    </source>
</evidence>
<organism evidence="5 6">
    <name type="scientific">Kibdelosporangium aridum</name>
    <dbReference type="NCBI Taxonomy" id="2030"/>
    <lineage>
        <taxon>Bacteria</taxon>
        <taxon>Bacillati</taxon>
        <taxon>Actinomycetota</taxon>
        <taxon>Actinomycetes</taxon>
        <taxon>Pseudonocardiales</taxon>
        <taxon>Pseudonocardiaceae</taxon>
        <taxon>Kibdelosporangium</taxon>
    </lineage>
</organism>
<evidence type="ECO:0000313" key="5">
    <source>
        <dbReference type="EMBL" id="SMD23639.1"/>
    </source>
</evidence>
<keyword evidence="2 5" id="KW-0238">DNA-binding</keyword>
<dbReference type="PANTHER" id="PTHR46796:SF15">
    <property type="entry name" value="BLL1074 PROTEIN"/>
    <property type="match status" value="1"/>
</dbReference>
<dbReference type="InterPro" id="IPR050204">
    <property type="entry name" value="AraC_XylS_family_regulators"/>
</dbReference>
<dbReference type="EMBL" id="FWXV01000009">
    <property type="protein sequence ID" value="SMD23639.1"/>
    <property type="molecule type" value="Genomic_DNA"/>
</dbReference>
<dbReference type="PROSITE" id="PS01124">
    <property type="entry name" value="HTH_ARAC_FAMILY_2"/>
    <property type="match status" value="1"/>
</dbReference>
<protein>
    <submittedName>
        <fullName evidence="5">AraC-type DNA-binding protein</fullName>
    </submittedName>
</protein>
<dbReference type="GO" id="GO:0003700">
    <property type="term" value="F:DNA-binding transcription factor activity"/>
    <property type="evidence" value="ECO:0007669"/>
    <property type="project" value="InterPro"/>
</dbReference>